<protein>
    <submittedName>
        <fullName evidence="2">Uncharacterized protein</fullName>
    </submittedName>
</protein>
<evidence type="ECO:0000313" key="2">
    <source>
        <dbReference type="EMBL" id="CAE0095832.1"/>
    </source>
</evidence>
<sequence>MNRPSSLSVRRKDTLKFVTALYVQHNRTHRVWRGCPDPHADSPIHMLYQYRRQPANEQKAGTHHRATRYMLQLGVSGAHWGSPRGDLRGYYLLSGLDTFIHHSTALRAAHTSSSQANESVCPREDSPAAAAAGRSTAFNTRGIRQAKRIQYGKAPNNTTSIELITQLGGAK</sequence>
<name>A0A7S3AB93_9EUKA</name>
<reference evidence="2" key="1">
    <citation type="submission" date="2021-01" db="EMBL/GenBank/DDBJ databases">
        <authorList>
            <person name="Corre E."/>
            <person name="Pelletier E."/>
            <person name="Niang G."/>
            <person name="Scheremetjew M."/>
            <person name="Finn R."/>
            <person name="Kale V."/>
            <person name="Holt S."/>
            <person name="Cochrane G."/>
            <person name="Meng A."/>
            <person name="Brown T."/>
            <person name="Cohen L."/>
        </authorList>
    </citation>
    <scope>NUCLEOTIDE SEQUENCE</scope>
    <source>
        <strain evidence="2">CCMP281</strain>
    </source>
</reference>
<proteinExistence type="predicted"/>
<dbReference type="EMBL" id="HBHX01000221">
    <property type="protein sequence ID" value="CAE0095832.1"/>
    <property type="molecule type" value="Transcribed_RNA"/>
</dbReference>
<accession>A0A7S3AB93</accession>
<organism evidence="2">
    <name type="scientific">Haptolina ericina</name>
    <dbReference type="NCBI Taxonomy" id="156174"/>
    <lineage>
        <taxon>Eukaryota</taxon>
        <taxon>Haptista</taxon>
        <taxon>Haptophyta</taxon>
        <taxon>Prymnesiophyceae</taxon>
        <taxon>Prymnesiales</taxon>
        <taxon>Prymnesiaceae</taxon>
        <taxon>Haptolina</taxon>
    </lineage>
</organism>
<gene>
    <name evidence="2" type="ORF">HERI1096_LOCUS129</name>
</gene>
<dbReference type="AlphaFoldDB" id="A0A7S3AB93"/>
<feature type="region of interest" description="Disordered" evidence="1">
    <location>
        <begin position="112"/>
        <end position="135"/>
    </location>
</feature>
<evidence type="ECO:0000256" key="1">
    <source>
        <dbReference type="SAM" id="MobiDB-lite"/>
    </source>
</evidence>